<dbReference type="InterPro" id="IPR002306">
    <property type="entry name" value="Trp-tRNA-ligase"/>
</dbReference>
<dbReference type="Gene3D" id="1.10.240.10">
    <property type="entry name" value="Tyrosyl-Transfer RNA Synthetase"/>
    <property type="match status" value="1"/>
</dbReference>
<reference evidence="11 12" key="1">
    <citation type="journal article" date="2021" name="bioRxiv">
        <title>Chromosome-scale and haplotype-resolved genome assembly of a tetraploid potato cultivar.</title>
        <authorList>
            <person name="Sun H."/>
            <person name="Jiao W.-B."/>
            <person name="Krause K."/>
            <person name="Campoy J.A."/>
            <person name="Goel M."/>
            <person name="Folz-Donahue K."/>
            <person name="Kukat C."/>
            <person name="Huettel B."/>
            <person name="Schneeberger K."/>
        </authorList>
    </citation>
    <scope>NUCLEOTIDE SEQUENCE [LARGE SCALE GENOMIC DNA]</scope>
    <source>
        <strain evidence="11">SolTubOtavaFocal</strain>
        <tissue evidence="11">Leaves</tissue>
    </source>
</reference>
<accession>A0ABQ7U651</accession>
<evidence type="ECO:0000256" key="3">
    <source>
        <dbReference type="ARBA" id="ARBA00022598"/>
    </source>
</evidence>
<keyword evidence="12" id="KW-1185">Reference proteome</keyword>
<keyword evidence="4 9" id="KW-0547">Nucleotide-binding</keyword>
<dbReference type="EMBL" id="JAIVGD010000026">
    <property type="protein sequence ID" value="KAH0742290.1"/>
    <property type="molecule type" value="Genomic_DNA"/>
</dbReference>
<evidence type="ECO:0000256" key="2">
    <source>
        <dbReference type="ARBA" id="ARBA00013161"/>
    </source>
</evidence>
<evidence type="ECO:0000256" key="5">
    <source>
        <dbReference type="ARBA" id="ARBA00022840"/>
    </source>
</evidence>
<evidence type="ECO:0000256" key="6">
    <source>
        <dbReference type="ARBA" id="ARBA00022917"/>
    </source>
</evidence>
<dbReference type="InterPro" id="IPR002305">
    <property type="entry name" value="aa-tRNA-synth_Ic"/>
</dbReference>
<evidence type="ECO:0000313" key="12">
    <source>
        <dbReference type="Proteomes" id="UP000826656"/>
    </source>
</evidence>
<dbReference type="InterPro" id="IPR014729">
    <property type="entry name" value="Rossmann-like_a/b/a_fold"/>
</dbReference>
<evidence type="ECO:0000256" key="9">
    <source>
        <dbReference type="RuleBase" id="RU363036"/>
    </source>
</evidence>
<protein>
    <recommendedName>
        <fullName evidence="2">tryptophan--tRNA ligase</fullName>
        <ecNumber evidence="2">6.1.1.2</ecNumber>
    </recommendedName>
    <alternativeName>
        <fullName evidence="8">Tryptophanyl-tRNA synthetase</fullName>
    </alternativeName>
</protein>
<dbReference type="Gene3D" id="3.40.50.620">
    <property type="entry name" value="HUPs"/>
    <property type="match status" value="1"/>
</dbReference>
<keyword evidence="3 9" id="KW-0436">Ligase</keyword>
<dbReference type="EC" id="6.1.1.2" evidence="2"/>
<name>A0ABQ7U651_SOLTU</name>
<comment type="similarity">
    <text evidence="1 9">Belongs to the class-I aminoacyl-tRNA synthetase family.</text>
</comment>
<dbReference type="PRINTS" id="PR01039">
    <property type="entry name" value="TRNASYNTHTRP"/>
</dbReference>
<evidence type="ECO:0000256" key="8">
    <source>
        <dbReference type="ARBA" id="ARBA00030268"/>
    </source>
</evidence>
<comment type="caution">
    <text evidence="11">The sequence shown here is derived from an EMBL/GenBank/DDBJ whole genome shotgun (WGS) entry which is preliminary data.</text>
</comment>
<gene>
    <name evidence="11" type="ORF">KY290_035333</name>
</gene>
<dbReference type="PANTHER" id="PTHR10055:SF1">
    <property type="entry name" value="TRYPTOPHAN--TRNA LIGASE, CYTOPLASMIC"/>
    <property type="match status" value="1"/>
</dbReference>
<dbReference type="Pfam" id="PF00579">
    <property type="entry name" value="tRNA-synt_1b"/>
    <property type="match status" value="1"/>
</dbReference>
<dbReference type="PANTHER" id="PTHR10055">
    <property type="entry name" value="TRYPTOPHANYL-TRNA SYNTHETASE"/>
    <property type="match status" value="1"/>
</dbReference>
<evidence type="ECO:0000256" key="1">
    <source>
        <dbReference type="ARBA" id="ARBA00005594"/>
    </source>
</evidence>
<feature type="region of interest" description="Disordered" evidence="10">
    <location>
        <begin position="1"/>
        <end position="31"/>
    </location>
</feature>
<keyword evidence="5 9" id="KW-0067">ATP-binding</keyword>
<evidence type="ECO:0000256" key="10">
    <source>
        <dbReference type="SAM" id="MobiDB-lite"/>
    </source>
</evidence>
<sequence length="448" mass="50696">MESLRFFTSLNPKSSNSPASPQVVAGAGKPVLSPENLTTLPQVVAMEKTELKDDKNKEVEEEQVVSPWEVSAKDGGKIDYDKLIDKFGCQRLDESLIQRVQSLTNRAPHVFLRRGVFFAHRDFNDILDSYEKGEKFYLYTGRGPSSEALHLGHLIPFMFTKYLQDAFKVPLVIQLTDDEKCMWKNLSVEESQRLARENAKDIIACGFDISKTFIFSDFDYVGGAFYKNMVRVAKCVTYNKVVGIFGFTGEDHIGKVSFPPVQAVPSFPSSFPHIFGNENIRCLIPCAIDQDPYFRMTRDVAPRIGYHKPALIESSFFPALQGENGKMSASDPNSAIYVTDSAKEIKNKINRYAFSGGRDSIELHRKYGANLEVDIPFKYLGFFLDDDAELEHIREEYGSGRMLTGEIKKRLVEVLTDLVERHRRARAAVTDEMVDAFMAVRPLPNMFN</sequence>
<dbReference type="Proteomes" id="UP000826656">
    <property type="component" value="Unassembled WGS sequence"/>
</dbReference>
<dbReference type="InterPro" id="IPR001412">
    <property type="entry name" value="aa-tRNA-synth_I_CS"/>
</dbReference>
<proteinExistence type="inferred from homology"/>
<dbReference type="PROSITE" id="PS00178">
    <property type="entry name" value="AA_TRNA_LIGASE_I"/>
    <property type="match status" value="1"/>
</dbReference>
<evidence type="ECO:0000313" key="11">
    <source>
        <dbReference type="EMBL" id="KAH0742290.1"/>
    </source>
</evidence>
<keyword evidence="7 9" id="KW-0030">Aminoacyl-tRNA synthetase</keyword>
<dbReference type="SUPFAM" id="SSF52374">
    <property type="entry name" value="Nucleotidylyl transferase"/>
    <property type="match status" value="1"/>
</dbReference>
<keyword evidence="6 9" id="KW-0648">Protein biosynthesis</keyword>
<dbReference type="CDD" id="cd00806">
    <property type="entry name" value="TrpRS_core"/>
    <property type="match status" value="1"/>
</dbReference>
<feature type="compositionally biased region" description="Polar residues" evidence="10">
    <location>
        <begin position="1"/>
        <end position="20"/>
    </location>
</feature>
<dbReference type="NCBIfam" id="TIGR00233">
    <property type="entry name" value="trpS"/>
    <property type="match status" value="1"/>
</dbReference>
<organism evidence="11 12">
    <name type="scientific">Solanum tuberosum</name>
    <name type="common">Potato</name>
    <dbReference type="NCBI Taxonomy" id="4113"/>
    <lineage>
        <taxon>Eukaryota</taxon>
        <taxon>Viridiplantae</taxon>
        <taxon>Streptophyta</taxon>
        <taxon>Embryophyta</taxon>
        <taxon>Tracheophyta</taxon>
        <taxon>Spermatophyta</taxon>
        <taxon>Magnoliopsida</taxon>
        <taxon>eudicotyledons</taxon>
        <taxon>Gunneridae</taxon>
        <taxon>Pentapetalae</taxon>
        <taxon>asterids</taxon>
        <taxon>lamiids</taxon>
        <taxon>Solanales</taxon>
        <taxon>Solanaceae</taxon>
        <taxon>Solanoideae</taxon>
        <taxon>Solaneae</taxon>
        <taxon>Solanum</taxon>
    </lineage>
</organism>
<evidence type="ECO:0000256" key="7">
    <source>
        <dbReference type="ARBA" id="ARBA00023146"/>
    </source>
</evidence>
<evidence type="ECO:0000256" key="4">
    <source>
        <dbReference type="ARBA" id="ARBA00022741"/>
    </source>
</evidence>